<organism evidence="3 4">
    <name type="scientific">Rhizophagus irregularis (strain DAOM 197198w)</name>
    <name type="common">Glomus intraradices</name>
    <dbReference type="NCBI Taxonomy" id="1432141"/>
    <lineage>
        <taxon>Eukaryota</taxon>
        <taxon>Fungi</taxon>
        <taxon>Fungi incertae sedis</taxon>
        <taxon>Mucoromycota</taxon>
        <taxon>Glomeromycotina</taxon>
        <taxon>Glomeromycetes</taxon>
        <taxon>Glomerales</taxon>
        <taxon>Glomeraceae</taxon>
        <taxon>Rhizophagus</taxon>
    </lineage>
</organism>
<dbReference type="PANTHER" id="PTHR43205">
    <property type="entry name" value="PROSTAGLANDIN REDUCTASE"/>
    <property type="match status" value="1"/>
</dbReference>
<protein>
    <recommendedName>
        <fullName evidence="2">Plant heme peroxidase family profile domain-containing protein</fullName>
    </recommendedName>
</protein>
<dbReference type="STRING" id="1432141.A0A015JPN5"/>
<dbReference type="PANTHER" id="PTHR43205:SF42">
    <property type="entry name" value="ALCOHOL DEHYDROGENASE, ZINC-CONTAINING (AFU_ORTHOLOGUE AFUA_7G04530)"/>
    <property type="match status" value="1"/>
</dbReference>
<dbReference type="FunFam" id="3.40.50.720:FF:000121">
    <property type="entry name" value="Prostaglandin reductase 2"/>
    <property type="match status" value="1"/>
</dbReference>
<dbReference type="GO" id="GO:0006979">
    <property type="term" value="P:response to oxidative stress"/>
    <property type="evidence" value="ECO:0007669"/>
    <property type="project" value="InterPro"/>
</dbReference>
<dbReference type="SUPFAM" id="SSF51735">
    <property type="entry name" value="NAD(P)-binding Rossmann-fold domains"/>
    <property type="match status" value="1"/>
</dbReference>
<evidence type="ECO:0000313" key="3">
    <source>
        <dbReference type="EMBL" id="EXX56964.1"/>
    </source>
</evidence>
<evidence type="ECO:0000256" key="1">
    <source>
        <dbReference type="ARBA" id="ARBA00023002"/>
    </source>
</evidence>
<dbReference type="SUPFAM" id="SSF50129">
    <property type="entry name" value="GroES-like"/>
    <property type="match status" value="2"/>
</dbReference>
<dbReference type="InterPro" id="IPR020843">
    <property type="entry name" value="ER"/>
</dbReference>
<dbReference type="AlphaFoldDB" id="A0A015JPN5"/>
<accession>A0A015JPN5</accession>
<sequence>MSKENTQVLFSKRPFGAFDPKETFTIVKNPIPTLADLKDGQLLVKAYYLSLDPAMRGWMNATRSYIRPVEINEIMRGQIVGEVVLSKNPKFKVGDKVQGFLGWQEYALTNGQDIEKITPPPGASLRDYVGIFGGTGMTAYFGLLDVGKPKPGDTVVVSGAAGATGSTVGQIAKIKGARVIGIAGSEEKCNWLVNDLGFDIALNYRDPEFASKLAKATPQYIDIYFDNVGGDILDHCLKRIAKNGRIVLCGAISQYNEKQPKGPAFYTALITQRAKMEGFIIFDYAQKFPIAIKDMAKWLQEGKIKRKEYIIDGLENAPNGLLKLFNGYNTGKMLVKVNDENVKSKL</sequence>
<comment type="caution">
    <text evidence="3">The sequence shown here is derived from an EMBL/GenBank/DDBJ whole genome shotgun (WGS) entry which is preliminary data.</text>
</comment>
<dbReference type="Gene3D" id="3.90.180.10">
    <property type="entry name" value="Medium-chain alcohol dehydrogenases, catalytic domain"/>
    <property type="match status" value="1"/>
</dbReference>
<keyword evidence="1" id="KW-0560">Oxidoreductase</keyword>
<name>A0A015JPN5_RHIIW</name>
<dbReference type="Proteomes" id="UP000022910">
    <property type="component" value="Unassembled WGS sequence"/>
</dbReference>
<dbReference type="OrthoDB" id="809632at2759"/>
<dbReference type="CDD" id="cd05288">
    <property type="entry name" value="PGDH"/>
    <property type="match status" value="1"/>
</dbReference>
<evidence type="ECO:0000259" key="2">
    <source>
        <dbReference type="PROSITE" id="PS50873"/>
    </source>
</evidence>
<gene>
    <name evidence="3" type="ORF">RirG_211500</name>
</gene>
<dbReference type="InterPro" id="IPR013149">
    <property type="entry name" value="ADH-like_C"/>
</dbReference>
<dbReference type="GO" id="GO:0004601">
    <property type="term" value="F:peroxidase activity"/>
    <property type="evidence" value="ECO:0007669"/>
    <property type="project" value="InterPro"/>
</dbReference>
<dbReference type="PROSITE" id="PS50873">
    <property type="entry name" value="PEROXIDASE_4"/>
    <property type="match status" value="1"/>
</dbReference>
<dbReference type="InterPro" id="IPR045010">
    <property type="entry name" value="MDR_fam"/>
</dbReference>
<dbReference type="InterPro" id="IPR041694">
    <property type="entry name" value="ADH_N_2"/>
</dbReference>
<dbReference type="InterPro" id="IPR036291">
    <property type="entry name" value="NAD(P)-bd_dom_sf"/>
</dbReference>
<keyword evidence="4" id="KW-1185">Reference proteome</keyword>
<proteinExistence type="predicted"/>
<dbReference type="HOGENOM" id="CLU_026673_29_2_1"/>
<dbReference type="GO" id="GO:0016628">
    <property type="term" value="F:oxidoreductase activity, acting on the CH-CH group of donors, NAD or NADP as acceptor"/>
    <property type="evidence" value="ECO:0007669"/>
    <property type="project" value="InterPro"/>
</dbReference>
<dbReference type="OMA" id="EEKCRYA"/>
<reference evidence="3 4" key="1">
    <citation type="submission" date="2014-02" db="EMBL/GenBank/DDBJ databases">
        <title>Single nucleus genome sequencing reveals high similarity among nuclei of an endomycorrhizal fungus.</title>
        <authorList>
            <person name="Lin K."/>
            <person name="Geurts R."/>
            <person name="Zhang Z."/>
            <person name="Limpens E."/>
            <person name="Saunders D.G."/>
            <person name="Mu D."/>
            <person name="Pang E."/>
            <person name="Cao H."/>
            <person name="Cha H."/>
            <person name="Lin T."/>
            <person name="Zhou Q."/>
            <person name="Shang Y."/>
            <person name="Li Y."/>
            <person name="Ivanov S."/>
            <person name="Sharma T."/>
            <person name="Velzen R.V."/>
            <person name="Ruijter N.D."/>
            <person name="Aanen D.K."/>
            <person name="Win J."/>
            <person name="Kamoun S."/>
            <person name="Bisseling T."/>
            <person name="Huang S."/>
        </authorList>
    </citation>
    <scope>NUCLEOTIDE SEQUENCE [LARGE SCALE GENOMIC DNA]</scope>
    <source>
        <strain evidence="4">DAOM197198w</strain>
    </source>
</reference>
<dbReference type="EMBL" id="JEMT01027468">
    <property type="protein sequence ID" value="EXX56964.1"/>
    <property type="molecule type" value="Genomic_DNA"/>
</dbReference>
<dbReference type="Pfam" id="PF16884">
    <property type="entry name" value="ADH_N_2"/>
    <property type="match status" value="1"/>
</dbReference>
<feature type="domain" description="Plant heme peroxidase family profile" evidence="2">
    <location>
        <begin position="83"/>
        <end position="312"/>
    </location>
</feature>
<dbReference type="InterPro" id="IPR002016">
    <property type="entry name" value="Haem_peroxidase"/>
</dbReference>
<dbReference type="GO" id="GO:0020037">
    <property type="term" value="F:heme binding"/>
    <property type="evidence" value="ECO:0007669"/>
    <property type="project" value="InterPro"/>
</dbReference>
<dbReference type="Pfam" id="PF00107">
    <property type="entry name" value="ADH_zinc_N"/>
    <property type="match status" value="1"/>
</dbReference>
<evidence type="ECO:0000313" key="4">
    <source>
        <dbReference type="Proteomes" id="UP000022910"/>
    </source>
</evidence>
<dbReference type="SMART" id="SM00829">
    <property type="entry name" value="PKS_ER"/>
    <property type="match status" value="1"/>
</dbReference>
<dbReference type="InterPro" id="IPR011032">
    <property type="entry name" value="GroES-like_sf"/>
</dbReference>
<dbReference type="Gene3D" id="3.40.50.720">
    <property type="entry name" value="NAD(P)-binding Rossmann-like Domain"/>
    <property type="match status" value="1"/>
</dbReference>